<protein>
    <recommendedName>
        <fullName evidence="4">Methyltransferase FkbM domain-containing protein</fullName>
    </recommendedName>
</protein>
<evidence type="ECO:0000313" key="2">
    <source>
        <dbReference type="EMBL" id="KAG2422760.1"/>
    </source>
</evidence>
<dbReference type="InterPro" id="IPR029063">
    <property type="entry name" value="SAM-dependent_MTases_sf"/>
</dbReference>
<evidence type="ECO:0008006" key="4">
    <source>
        <dbReference type="Google" id="ProtNLM"/>
    </source>
</evidence>
<proteinExistence type="predicted"/>
<organism evidence="2 3">
    <name type="scientific">Chlamydomonas incerta</name>
    <dbReference type="NCBI Taxonomy" id="51695"/>
    <lineage>
        <taxon>Eukaryota</taxon>
        <taxon>Viridiplantae</taxon>
        <taxon>Chlorophyta</taxon>
        <taxon>core chlorophytes</taxon>
        <taxon>Chlorophyceae</taxon>
        <taxon>CS clade</taxon>
        <taxon>Chlamydomonadales</taxon>
        <taxon>Chlamydomonadaceae</taxon>
        <taxon>Chlamydomonas</taxon>
    </lineage>
</organism>
<evidence type="ECO:0000313" key="3">
    <source>
        <dbReference type="Proteomes" id="UP000650467"/>
    </source>
</evidence>
<dbReference type="EMBL" id="JAEHOC010000094">
    <property type="protein sequence ID" value="KAG2422760.1"/>
    <property type="molecule type" value="Genomic_DNA"/>
</dbReference>
<accession>A0A835SLB9</accession>
<gene>
    <name evidence="2" type="ORF">HXX76_015780</name>
</gene>
<sequence>MNSGYFTLLSAALGAHVYAFDLQVYCIKVVTELLRNKNPHLLSRIDIFNVGLGTPAVVKVPNNTCEGTFGTGGVASASSLLTAGEVVASIVNPANLLPTWRDEVTLVKIDTEGAEADILANLLPIVEAGSVKNIVVELIPAHWPSRGSSLEAGIKTMERLEALASRVVLLYDPVGFDFPKSPMKIAGFDGDLYTKFSVSALVRDRHDKKAGCNVWFTF</sequence>
<comment type="caution">
    <text evidence="2">The sequence shown here is derived from an EMBL/GenBank/DDBJ whole genome shotgun (WGS) entry which is preliminary data.</text>
</comment>
<feature type="signal peptide" evidence="1">
    <location>
        <begin position="1"/>
        <end position="19"/>
    </location>
</feature>
<feature type="chain" id="PRO_5032915802" description="Methyltransferase FkbM domain-containing protein" evidence="1">
    <location>
        <begin position="20"/>
        <end position="218"/>
    </location>
</feature>
<dbReference type="AlphaFoldDB" id="A0A835SLB9"/>
<dbReference type="OrthoDB" id="536634at2759"/>
<keyword evidence="1" id="KW-0732">Signal</keyword>
<evidence type="ECO:0000256" key="1">
    <source>
        <dbReference type="SAM" id="SignalP"/>
    </source>
</evidence>
<name>A0A835SLB9_CHLIN</name>
<reference evidence="2" key="1">
    <citation type="journal article" date="2020" name="bioRxiv">
        <title>Comparative genomics of Chlamydomonas.</title>
        <authorList>
            <person name="Craig R.J."/>
            <person name="Hasan A.R."/>
            <person name="Ness R.W."/>
            <person name="Keightley P.D."/>
        </authorList>
    </citation>
    <scope>NUCLEOTIDE SEQUENCE</scope>
    <source>
        <strain evidence="2">SAG 7.73</strain>
    </source>
</reference>
<dbReference type="Proteomes" id="UP000650467">
    <property type="component" value="Unassembled WGS sequence"/>
</dbReference>
<keyword evidence="3" id="KW-1185">Reference proteome</keyword>
<dbReference type="SUPFAM" id="SSF53335">
    <property type="entry name" value="S-adenosyl-L-methionine-dependent methyltransferases"/>
    <property type="match status" value="1"/>
</dbReference>
<dbReference type="Gene3D" id="3.40.50.150">
    <property type="entry name" value="Vaccinia Virus protein VP39"/>
    <property type="match status" value="1"/>
</dbReference>